<dbReference type="AlphaFoldDB" id="A0A6N6RMP5"/>
<gene>
    <name evidence="3" type="ORF">F8C67_03455</name>
</gene>
<evidence type="ECO:0000313" key="4">
    <source>
        <dbReference type="Proteomes" id="UP000468650"/>
    </source>
</evidence>
<dbReference type="InterPro" id="IPR046863">
    <property type="entry name" value="MbnP-like_dom"/>
</dbReference>
<dbReference type="Pfam" id="PF20243">
    <property type="entry name" value="MbnP"/>
    <property type="match status" value="1"/>
</dbReference>
<name>A0A6N6RMP5_9FLAO</name>
<feature type="signal peptide" evidence="1">
    <location>
        <begin position="1"/>
        <end position="17"/>
    </location>
</feature>
<dbReference type="OrthoDB" id="9826945at2"/>
<feature type="domain" description="Copper-binding protein MbnP-like" evidence="2">
    <location>
        <begin position="44"/>
        <end position="212"/>
    </location>
</feature>
<protein>
    <recommendedName>
        <fullName evidence="2">Copper-binding protein MbnP-like domain-containing protein</fullName>
    </recommendedName>
</protein>
<organism evidence="3 4">
    <name type="scientific">Phaeocystidibacter luteus</name>
    <dbReference type="NCBI Taxonomy" id="911197"/>
    <lineage>
        <taxon>Bacteria</taxon>
        <taxon>Pseudomonadati</taxon>
        <taxon>Bacteroidota</taxon>
        <taxon>Flavobacteriia</taxon>
        <taxon>Flavobacteriales</taxon>
        <taxon>Phaeocystidibacteraceae</taxon>
        <taxon>Phaeocystidibacter</taxon>
    </lineage>
</organism>
<dbReference type="RefSeq" id="WP_151666396.1">
    <property type="nucleotide sequence ID" value="NZ_WBVO01000001.1"/>
</dbReference>
<accession>A0A6N6RMP5</accession>
<proteinExistence type="predicted"/>
<keyword evidence="1" id="KW-0732">Signal</keyword>
<evidence type="ECO:0000313" key="3">
    <source>
        <dbReference type="EMBL" id="KAB2814818.1"/>
    </source>
</evidence>
<reference evidence="3 4" key="1">
    <citation type="submission" date="2019-09" db="EMBL/GenBank/DDBJ databases">
        <title>Genomes of family Cryomorphaceae.</title>
        <authorList>
            <person name="Bowman J.P."/>
        </authorList>
    </citation>
    <scope>NUCLEOTIDE SEQUENCE [LARGE SCALE GENOMIC DNA]</scope>
    <source>
        <strain evidence="3 4">LMG 25704</strain>
    </source>
</reference>
<sequence>MRKFALATLALSTLFLASCEEQSLVPEDQRNMDNRNVEAWVFTYWGGADLKKDSIYTLNDAQIKIENIRLAFSNYEFSLSTGDTVNADTSYGVTSLSSVDHKVGLLPGGTYTGEHQLLLGFDSATYYMPYTDAPDVLLQNDIYRGTEGYNHMVIRGKYRLLNDTVNLTPHLDFSYRLAGDDFNILFEKPMSFSVTANNPVTIFFNFNVDVLFQGGLSPAIIDEITSNPNNNDDWLASQFLFGNLEQALTLD</sequence>
<feature type="chain" id="PRO_5027051596" description="Copper-binding protein MbnP-like domain-containing protein" evidence="1">
    <location>
        <begin position="18"/>
        <end position="251"/>
    </location>
</feature>
<evidence type="ECO:0000259" key="2">
    <source>
        <dbReference type="Pfam" id="PF20243"/>
    </source>
</evidence>
<dbReference type="Proteomes" id="UP000468650">
    <property type="component" value="Unassembled WGS sequence"/>
</dbReference>
<dbReference type="PROSITE" id="PS51257">
    <property type="entry name" value="PROKAR_LIPOPROTEIN"/>
    <property type="match status" value="1"/>
</dbReference>
<evidence type="ECO:0000256" key="1">
    <source>
        <dbReference type="SAM" id="SignalP"/>
    </source>
</evidence>
<comment type="caution">
    <text evidence="3">The sequence shown here is derived from an EMBL/GenBank/DDBJ whole genome shotgun (WGS) entry which is preliminary data.</text>
</comment>
<dbReference type="EMBL" id="WBVO01000001">
    <property type="protein sequence ID" value="KAB2814818.1"/>
    <property type="molecule type" value="Genomic_DNA"/>
</dbReference>
<keyword evidence="4" id="KW-1185">Reference proteome</keyword>